<dbReference type="Proteomes" id="UP000821845">
    <property type="component" value="Chromosome 4"/>
</dbReference>
<evidence type="ECO:0000313" key="2">
    <source>
        <dbReference type="Proteomes" id="UP000821845"/>
    </source>
</evidence>
<gene>
    <name evidence="1" type="ORF">HPB50_000231</name>
</gene>
<reference evidence="1" key="1">
    <citation type="submission" date="2020-05" db="EMBL/GenBank/DDBJ databases">
        <title>Large-scale comparative analyses of tick genomes elucidate their genetic diversity and vector capacities.</title>
        <authorList>
            <person name="Jia N."/>
            <person name="Wang J."/>
            <person name="Shi W."/>
            <person name="Du L."/>
            <person name="Sun Y."/>
            <person name="Zhan W."/>
            <person name="Jiang J."/>
            <person name="Wang Q."/>
            <person name="Zhang B."/>
            <person name="Ji P."/>
            <person name="Sakyi L.B."/>
            <person name="Cui X."/>
            <person name="Yuan T."/>
            <person name="Jiang B."/>
            <person name="Yang W."/>
            <person name="Lam T.T.-Y."/>
            <person name="Chang Q."/>
            <person name="Ding S."/>
            <person name="Wang X."/>
            <person name="Zhu J."/>
            <person name="Ruan X."/>
            <person name="Zhao L."/>
            <person name="Wei J."/>
            <person name="Que T."/>
            <person name="Du C."/>
            <person name="Cheng J."/>
            <person name="Dai P."/>
            <person name="Han X."/>
            <person name="Huang E."/>
            <person name="Gao Y."/>
            <person name="Liu J."/>
            <person name="Shao H."/>
            <person name="Ye R."/>
            <person name="Li L."/>
            <person name="Wei W."/>
            <person name="Wang X."/>
            <person name="Wang C."/>
            <person name="Yang T."/>
            <person name="Huo Q."/>
            <person name="Li W."/>
            <person name="Guo W."/>
            <person name="Chen H."/>
            <person name="Zhou L."/>
            <person name="Ni X."/>
            <person name="Tian J."/>
            <person name="Zhou Y."/>
            <person name="Sheng Y."/>
            <person name="Liu T."/>
            <person name="Pan Y."/>
            <person name="Xia L."/>
            <person name="Li J."/>
            <person name="Zhao F."/>
            <person name="Cao W."/>
        </authorList>
    </citation>
    <scope>NUCLEOTIDE SEQUENCE</scope>
    <source>
        <strain evidence="1">Hyas-2018</strain>
    </source>
</reference>
<comment type="caution">
    <text evidence="1">The sequence shown here is derived from an EMBL/GenBank/DDBJ whole genome shotgun (WGS) entry which is preliminary data.</text>
</comment>
<organism evidence="1 2">
    <name type="scientific">Hyalomma asiaticum</name>
    <name type="common">Tick</name>
    <dbReference type="NCBI Taxonomy" id="266040"/>
    <lineage>
        <taxon>Eukaryota</taxon>
        <taxon>Metazoa</taxon>
        <taxon>Ecdysozoa</taxon>
        <taxon>Arthropoda</taxon>
        <taxon>Chelicerata</taxon>
        <taxon>Arachnida</taxon>
        <taxon>Acari</taxon>
        <taxon>Parasitiformes</taxon>
        <taxon>Ixodida</taxon>
        <taxon>Ixodoidea</taxon>
        <taxon>Ixodidae</taxon>
        <taxon>Hyalomminae</taxon>
        <taxon>Hyalomma</taxon>
    </lineage>
</organism>
<keyword evidence="2" id="KW-1185">Reference proteome</keyword>
<sequence>MFSRCPFCTLVAGDVTPVAASPESAQSKLPFLHRCASTTKKQLPSSSTGIPTRHHGSICDSSNGGLDILFASQVHLGSGVYVGEQQWAWLLSRPKDSLFCKETTKALWGVAQLRNRSLTGAPCRRFARQENQGPPRRALTPLKLGAVANAFAEYVRRRPMEVPAPDRLKKRNRFIAEMLNDLNK</sequence>
<dbReference type="EMBL" id="CM023484">
    <property type="protein sequence ID" value="KAH6931744.1"/>
    <property type="molecule type" value="Genomic_DNA"/>
</dbReference>
<name>A0ACB7SD92_HYAAI</name>
<evidence type="ECO:0000313" key="1">
    <source>
        <dbReference type="EMBL" id="KAH6931744.1"/>
    </source>
</evidence>
<protein>
    <submittedName>
        <fullName evidence="1">Uncharacterized protein</fullName>
    </submittedName>
</protein>
<accession>A0ACB7SD92</accession>
<proteinExistence type="predicted"/>